<name>A0A9D2RA88_9FIRM</name>
<organism evidence="2 3">
    <name type="scientific">Candidatus Mediterraneibacter quadrami</name>
    <dbReference type="NCBI Taxonomy" id="2838684"/>
    <lineage>
        <taxon>Bacteria</taxon>
        <taxon>Bacillati</taxon>
        <taxon>Bacillota</taxon>
        <taxon>Clostridia</taxon>
        <taxon>Lachnospirales</taxon>
        <taxon>Lachnospiraceae</taxon>
        <taxon>Mediterraneibacter</taxon>
    </lineage>
</organism>
<dbReference type="Proteomes" id="UP000823909">
    <property type="component" value="Unassembled WGS sequence"/>
</dbReference>
<accession>A0A9D2RA88</accession>
<comment type="caution">
    <text evidence="2">The sequence shown here is derived from an EMBL/GenBank/DDBJ whole genome shotgun (WGS) entry which is preliminary data.</text>
</comment>
<sequence>MRRKRKLMILTGILVVCVAGAFGISRIDFEEKMTGTETTIVDVDSADITYLAWNYEDDQLAFAREDGAWTYEPDAKMAVNQDLLDGIAENLSSIISDKKVEEVQSLGVYGLSDPACNITIKTADDTWEIAVGDETFSDGEVYISNGDGYVYLTDSGLIDDISYTLLDCVQKEEIPQMASISEVKVVNEDTSDIIYKENAGYCYSDAYLYYLKDGDAYRNLDNEDTGNTFAALSEFTWTDCVDYYADDTELEYYGLADPAATVTIIYRPVEEDSDDSEDGSDDAEAADDAEDQIFEYEVGSSDNAYYAKLADSNIVYTISEEVYSAAVNASYEKLKPDEVILLDWDTVDSIEMELDGNVYTVDLEKDGDDAYKYTLDGAEVEFDDVLDQILNITAAVDSADDEEDDLPEEEPALNGNKSELKLTFHRNTDEYQTVELEFYQYDGSHCISVLNGDEMNYTDRSPVIDLKEAINSVILDSESGE</sequence>
<evidence type="ECO:0000313" key="2">
    <source>
        <dbReference type="EMBL" id="HJD41409.1"/>
    </source>
</evidence>
<gene>
    <name evidence="2" type="ORF">H9910_00135</name>
</gene>
<dbReference type="Pfam" id="PF14238">
    <property type="entry name" value="DUF4340"/>
    <property type="match status" value="1"/>
</dbReference>
<evidence type="ECO:0000313" key="3">
    <source>
        <dbReference type="Proteomes" id="UP000823909"/>
    </source>
</evidence>
<dbReference type="InterPro" id="IPR025641">
    <property type="entry name" value="DUF4340"/>
</dbReference>
<reference evidence="2" key="2">
    <citation type="submission" date="2021-04" db="EMBL/GenBank/DDBJ databases">
        <authorList>
            <person name="Gilroy R."/>
        </authorList>
    </citation>
    <scope>NUCLEOTIDE SEQUENCE</scope>
    <source>
        <strain evidence="2">ChiBcec15-3976</strain>
    </source>
</reference>
<feature type="domain" description="DUF4340" evidence="1">
    <location>
        <begin position="69"/>
        <end position="184"/>
    </location>
</feature>
<reference evidence="2" key="1">
    <citation type="journal article" date="2021" name="PeerJ">
        <title>Extensive microbial diversity within the chicken gut microbiome revealed by metagenomics and culture.</title>
        <authorList>
            <person name="Gilroy R."/>
            <person name="Ravi A."/>
            <person name="Getino M."/>
            <person name="Pursley I."/>
            <person name="Horton D.L."/>
            <person name="Alikhan N.F."/>
            <person name="Baker D."/>
            <person name="Gharbi K."/>
            <person name="Hall N."/>
            <person name="Watson M."/>
            <person name="Adriaenssens E.M."/>
            <person name="Foster-Nyarko E."/>
            <person name="Jarju S."/>
            <person name="Secka A."/>
            <person name="Antonio M."/>
            <person name="Oren A."/>
            <person name="Chaudhuri R.R."/>
            <person name="La Ragione R."/>
            <person name="Hildebrand F."/>
            <person name="Pallen M.J."/>
        </authorList>
    </citation>
    <scope>NUCLEOTIDE SEQUENCE</scope>
    <source>
        <strain evidence="2">ChiBcec15-3976</strain>
    </source>
</reference>
<dbReference type="EMBL" id="DWUU01000004">
    <property type="protein sequence ID" value="HJD41409.1"/>
    <property type="molecule type" value="Genomic_DNA"/>
</dbReference>
<dbReference type="AlphaFoldDB" id="A0A9D2RA88"/>
<evidence type="ECO:0000259" key="1">
    <source>
        <dbReference type="Pfam" id="PF14238"/>
    </source>
</evidence>
<protein>
    <submittedName>
        <fullName evidence="2">DUF4340 domain-containing protein</fullName>
    </submittedName>
</protein>
<proteinExistence type="predicted"/>